<evidence type="ECO:0000313" key="7">
    <source>
        <dbReference type="EMBL" id="SCY60111.1"/>
    </source>
</evidence>
<dbReference type="InterPro" id="IPR006638">
    <property type="entry name" value="Elp3/MiaA/NifB-like_rSAM"/>
</dbReference>
<protein>
    <submittedName>
        <fullName evidence="7">Oxygen-independent coproporphyrinogen-3 oxidase</fullName>
    </submittedName>
</protein>
<dbReference type="Gene3D" id="3.20.20.70">
    <property type="entry name" value="Aldolase class I"/>
    <property type="match status" value="1"/>
</dbReference>
<keyword evidence="5" id="KW-0411">Iron-sulfur</keyword>
<evidence type="ECO:0000256" key="5">
    <source>
        <dbReference type="ARBA" id="ARBA00023014"/>
    </source>
</evidence>
<dbReference type="EMBL" id="FMUX01000013">
    <property type="protein sequence ID" value="SCY60111.1"/>
    <property type="molecule type" value="Genomic_DNA"/>
</dbReference>
<keyword evidence="8" id="KW-1185">Reference proteome</keyword>
<organism evidence="7 8">
    <name type="scientific">Desulfoluna spongiiphila</name>
    <dbReference type="NCBI Taxonomy" id="419481"/>
    <lineage>
        <taxon>Bacteria</taxon>
        <taxon>Pseudomonadati</taxon>
        <taxon>Thermodesulfobacteriota</taxon>
        <taxon>Desulfobacteria</taxon>
        <taxon>Desulfobacterales</taxon>
        <taxon>Desulfolunaceae</taxon>
        <taxon>Desulfoluna</taxon>
    </lineage>
</organism>
<dbReference type="SMART" id="SM00729">
    <property type="entry name" value="Elp3"/>
    <property type="match status" value="1"/>
</dbReference>
<dbReference type="SUPFAM" id="SSF102114">
    <property type="entry name" value="Radical SAM enzymes"/>
    <property type="match status" value="1"/>
</dbReference>
<name>A0A1G5H8X6_9BACT</name>
<reference evidence="7 8" key="1">
    <citation type="submission" date="2016-10" db="EMBL/GenBank/DDBJ databases">
        <authorList>
            <person name="de Groot N.N."/>
        </authorList>
    </citation>
    <scope>NUCLEOTIDE SEQUENCE [LARGE SCALE GENOMIC DNA]</scope>
    <source>
        <strain evidence="7 8">AA1</strain>
    </source>
</reference>
<proteinExistence type="predicted"/>
<keyword evidence="4" id="KW-0408">Iron</keyword>
<evidence type="ECO:0000256" key="4">
    <source>
        <dbReference type="ARBA" id="ARBA00023004"/>
    </source>
</evidence>
<dbReference type="PANTHER" id="PTHR13932:SF9">
    <property type="entry name" value="COPROPORPHYRINOGEN III OXIDASE"/>
    <property type="match status" value="1"/>
</dbReference>
<feature type="domain" description="Elp3/MiaA/NifB-like radical SAM core" evidence="6">
    <location>
        <begin position="87"/>
        <end position="301"/>
    </location>
</feature>
<dbReference type="Proteomes" id="UP000198870">
    <property type="component" value="Unassembled WGS sequence"/>
</dbReference>
<dbReference type="GO" id="GO:0051539">
    <property type="term" value="F:4 iron, 4 sulfur cluster binding"/>
    <property type="evidence" value="ECO:0007669"/>
    <property type="project" value="TreeGrafter"/>
</dbReference>
<accession>A0A1G5H8X6</accession>
<dbReference type="InterPro" id="IPR058240">
    <property type="entry name" value="rSAM_sf"/>
</dbReference>
<evidence type="ECO:0000256" key="1">
    <source>
        <dbReference type="ARBA" id="ARBA00001966"/>
    </source>
</evidence>
<dbReference type="CDD" id="cd01335">
    <property type="entry name" value="Radical_SAM"/>
    <property type="match status" value="1"/>
</dbReference>
<dbReference type="OrthoDB" id="9808022at2"/>
<evidence type="ECO:0000256" key="3">
    <source>
        <dbReference type="ARBA" id="ARBA00022723"/>
    </source>
</evidence>
<keyword evidence="3" id="KW-0479">Metal-binding</keyword>
<sequence>MPNLQVPVPTPPRNMIPEETPVDAFTRFFRKAKSLGCFPQATDTSYACAFSGEETPPYAVGSQAPVTGQRARALWSTLIDAPLDQSLAATICVPFGASGTMDKGADAIPAGDALSAAYADAVICDIMRDGARIRQQDNPIHALVVSGETPTALAARDLARIIEAARRNLTLANDCEITVEGRIADMTPERIRALTRAGVNRFSLSLLSFQTPLRQAAGRRADGKHAANILSDLIETGQVTVNVGLTYGLPNQTTASFRKDLETLVAMKPDGIDLVPHAPIHTHGLDQYALFEEGAAVMAATTCRRISAGHWACTPRERNLSALLAGRQTPCLPFGCGAEGLVEGHRVLVTDRLEDYLSTAGREKPVAMVLPPTDNHRLAHVVTSQMQTLALDLAGLGRSFGDSLPMALLPLLHCWVNARLVRIEGHILRPTTAGEYWHATLTHGLIDYLSLYTEMGCPEPCV</sequence>
<dbReference type="PANTHER" id="PTHR13932">
    <property type="entry name" value="COPROPORPHYRINIGEN III OXIDASE"/>
    <property type="match status" value="1"/>
</dbReference>
<evidence type="ECO:0000259" key="6">
    <source>
        <dbReference type="SMART" id="SM00729"/>
    </source>
</evidence>
<dbReference type="InterPro" id="IPR034505">
    <property type="entry name" value="Coproporphyrinogen-III_oxidase"/>
</dbReference>
<evidence type="ECO:0000256" key="2">
    <source>
        <dbReference type="ARBA" id="ARBA00022691"/>
    </source>
</evidence>
<dbReference type="GO" id="GO:0006779">
    <property type="term" value="P:porphyrin-containing compound biosynthetic process"/>
    <property type="evidence" value="ECO:0007669"/>
    <property type="project" value="TreeGrafter"/>
</dbReference>
<comment type="cofactor">
    <cofactor evidence="1">
        <name>[4Fe-4S] cluster</name>
        <dbReference type="ChEBI" id="CHEBI:49883"/>
    </cofactor>
</comment>
<dbReference type="GO" id="GO:0003824">
    <property type="term" value="F:catalytic activity"/>
    <property type="evidence" value="ECO:0007669"/>
    <property type="project" value="InterPro"/>
</dbReference>
<dbReference type="InterPro" id="IPR007197">
    <property type="entry name" value="rSAM"/>
</dbReference>
<dbReference type="GO" id="GO:0046872">
    <property type="term" value="F:metal ion binding"/>
    <property type="evidence" value="ECO:0007669"/>
    <property type="project" value="UniProtKB-KW"/>
</dbReference>
<dbReference type="InterPro" id="IPR013785">
    <property type="entry name" value="Aldolase_TIM"/>
</dbReference>
<gene>
    <name evidence="7" type="ORF">SAMN05216233_11315</name>
</gene>
<dbReference type="AlphaFoldDB" id="A0A1G5H8X6"/>
<dbReference type="Pfam" id="PF04055">
    <property type="entry name" value="Radical_SAM"/>
    <property type="match status" value="1"/>
</dbReference>
<dbReference type="STRING" id="419481.SAMN05216233_11315"/>
<dbReference type="RefSeq" id="WP_139164010.1">
    <property type="nucleotide sequence ID" value="NZ_FMUX01000013.1"/>
</dbReference>
<dbReference type="GO" id="GO:0005737">
    <property type="term" value="C:cytoplasm"/>
    <property type="evidence" value="ECO:0007669"/>
    <property type="project" value="TreeGrafter"/>
</dbReference>
<evidence type="ECO:0000313" key="8">
    <source>
        <dbReference type="Proteomes" id="UP000198870"/>
    </source>
</evidence>
<keyword evidence="2" id="KW-0949">S-adenosyl-L-methionine</keyword>